<keyword evidence="2" id="KW-1185">Reference proteome</keyword>
<comment type="caution">
    <text evidence="1">The sequence shown here is derived from an EMBL/GenBank/DDBJ whole genome shotgun (WGS) entry which is preliminary data.</text>
</comment>
<evidence type="ECO:0000313" key="1">
    <source>
        <dbReference type="EMBL" id="RKN79293.1"/>
    </source>
</evidence>
<name>A0A3B0C0V0_9FLAO</name>
<gene>
    <name evidence="1" type="ORF">D7Z94_13275</name>
</gene>
<dbReference type="Proteomes" id="UP000276603">
    <property type="component" value="Unassembled WGS sequence"/>
</dbReference>
<evidence type="ECO:0000313" key="2">
    <source>
        <dbReference type="Proteomes" id="UP000276603"/>
    </source>
</evidence>
<dbReference type="AlphaFoldDB" id="A0A3B0C0V0"/>
<accession>A0A3B0C0V0</accession>
<dbReference type="SUPFAM" id="SSF63825">
    <property type="entry name" value="YWTD domain"/>
    <property type="match status" value="1"/>
</dbReference>
<reference evidence="1 2" key="1">
    <citation type="submission" date="2018-10" db="EMBL/GenBank/DDBJ databases">
        <title>Ulvibacterium marinum gen. nov., sp. nov., a novel marine bacterium of the family Flavobacteriaceae, isolated from a culture of the green alga Ulva prolifera.</title>
        <authorList>
            <person name="Zhang Z."/>
        </authorList>
    </citation>
    <scope>NUCLEOTIDE SEQUENCE [LARGE SCALE GENOMIC DNA]</scope>
    <source>
        <strain evidence="1 2">CCMM003</strain>
    </source>
</reference>
<organism evidence="1 2">
    <name type="scientific">Ulvibacterium marinum</name>
    <dbReference type="NCBI Taxonomy" id="2419782"/>
    <lineage>
        <taxon>Bacteria</taxon>
        <taxon>Pseudomonadati</taxon>
        <taxon>Bacteroidota</taxon>
        <taxon>Flavobacteriia</taxon>
        <taxon>Flavobacteriales</taxon>
        <taxon>Flavobacteriaceae</taxon>
        <taxon>Ulvibacterium</taxon>
    </lineage>
</organism>
<protein>
    <submittedName>
        <fullName evidence="1">Uncharacterized protein</fullName>
    </submittedName>
</protein>
<dbReference type="OrthoDB" id="1212929at2"/>
<proteinExistence type="predicted"/>
<sequence length="585" mass="61646">MASKDRFLKNIWVVPLLILISNSTIGFGQCLTPFNFSSDADGTFESLSSVASNNAFNFSNVIAPSGWSPSIGITGAWVSPMPLTGSNLLTGIADGMPSSPDGGVFVGGYVFTSNVGVSFVATVTGLDIGETYVLRFYQANAGIDGNTPIDPNQRARWNVTFGAQNFFSTAMDYKGEGNQIWMEEEMTFTATATSQDLTFRVDNDATGFNYEYMALDGVRLFVGNDTDGDGIHDCIDLDDDNDGITDIDEGHSCPSITLGEVYVNTEIGEIATYNLETNAVNVLCSGLQLSGDIGIAPDGQIYTIEFNASTSDIKRVDLNTCTETIVGTAPFANGNAMSFLPDGSALVGFPANPTIYRVTLSPFTITPWATIPGFGPGGDYSLVNGKIYYLAISIMAPSSYSIIELDIDPITYAYVSNSAPTLLPGPAFGASISGSCQVVLGAIDTMVILDDVTTGIAGTTITTSIPQIGAIYGLASVYEADGCNNDCTEIDTDNDGIADHLDTDSDGDTCPDAVEGGGSFTKNDLDANNRLVGPVDTNSSSPSYGIPLAVGSGQAVGSAQDNTLRLGCPTRIITNRRVTYRVKRD</sequence>
<dbReference type="RefSeq" id="WP_120712104.1">
    <property type="nucleotide sequence ID" value="NZ_RBCJ01000003.1"/>
</dbReference>
<dbReference type="EMBL" id="RBCJ01000003">
    <property type="protein sequence ID" value="RKN79293.1"/>
    <property type="molecule type" value="Genomic_DNA"/>
</dbReference>